<protein>
    <submittedName>
        <fullName evidence="1">Uncharacterized protein</fullName>
    </submittedName>
</protein>
<evidence type="ECO:0000313" key="1">
    <source>
        <dbReference type="EMBL" id="KKL75117.1"/>
    </source>
</evidence>
<comment type="caution">
    <text evidence="1">The sequence shown here is derived from an EMBL/GenBank/DDBJ whole genome shotgun (WGS) entry which is preliminary data.</text>
</comment>
<organism evidence="1">
    <name type="scientific">marine sediment metagenome</name>
    <dbReference type="NCBI Taxonomy" id="412755"/>
    <lineage>
        <taxon>unclassified sequences</taxon>
        <taxon>metagenomes</taxon>
        <taxon>ecological metagenomes</taxon>
    </lineage>
</organism>
<accession>A0A0F9HIZ3</accession>
<sequence length="81" mass="9491">MICWLQTQKSGDNMVTEMEPVMITNILDITAEHLAYFLNRNVLTNKIPQFTANHPVSVQHDLIPRLGKYGRKRLFKKAHQW</sequence>
<name>A0A0F9HIZ3_9ZZZZ</name>
<dbReference type="AlphaFoldDB" id="A0A0F9HIZ3"/>
<dbReference type="EMBL" id="LAZR01024441">
    <property type="protein sequence ID" value="KKL75117.1"/>
    <property type="molecule type" value="Genomic_DNA"/>
</dbReference>
<gene>
    <name evidence="1" type="ORF">LCGC14_2058100</name>
</gene>
<proteinExistence type="predicted"/>
<reference evidence="1" key="1">
    <citation type="journal article" date="2015" name="Nature">
        <title>Complex archaea that bridge the gap between prokaryotes and eukaryotes.</title>
        <authorList>
            <person name="Spang A."/>
            <person name="Saw J.H."/>
            <person name="Jorgensen S.L."/>
            <person name="Zaremba-Niedzwiedzka K."/>
            <person name="Martijn J."/>
            <person name="Lind A.E."/>
            <person name="van Eijk R."/>
            <person name="Schleper C."/>
            <person name="Guy L."/>
            <person name="Ettema T.J."/>
        </authorList>
    </citation>
    <scope>NUCLEOTIDE SEQUENCE</scope>
</reference>